<dbReference type="Pfam" id="PF14292">
    <property type="entry name" value="SusE"/>
    <property type="match status" value="1"/>
</dbReference>
<accession>A0A646HGA4</accession>
<comment type="caution">
    <text evidence="3">The sequence shown here is derived from an EMBL/GenBank/DDBJ whole genome shotgun (WGS) entry which is preliminary data.</text>
</comment>
<organism evidence="3 4">
    <name type="scientific">Segatella copri</name>
    <dbReference type="NCBI Taxonomy" id="165179"/>
    <lineage>
        <taxon>Bacteria</taxon>
        <taxon>Pseudomonadati</taxon>
        <taxon>Bacteroidota</taxon>
        <taxon>Bacteroidia</taxon>
        <taxon>Bacteroidales</taxon>
        <taxon>Prevotellaceae</taxon>
        <taxon>Segatella</taxon>
    </lineage>
</organism>
<dbReference type="InterPro" id="IPR033404">
    <property type="entry name" value="DUF5111"/>
</dbReference>
<dbReference type="EMBL" id="VZBQ01000151">
    <property type="protein sequence ID" value="MQN91070.1"/>
    <property type="molecule type" value="Genomic_DNA"/>
</dbReference>
<dbReference type="RefSeq" id="WP_153112361.1">
    <property type="nucleotide sequence ID" value="NZ_VZAS01000004.1"/>
</dbReference>
<dbReference type="PROSITE" id="PS51257">
    <property type="entry name" value="PROKAR_LIPOPROTEIN"/>
    <property type="match status" value="1"/>
</dbReference>
<feature type="domain" description="SusE outer membrane protein" evidence="1">
    <location>
        <begin position="34"/>
        <end position="134"/>
    </location>
</feature>
<dbReference type="InterPro" id="IPR025970">
    <property type="entry name" value="SusE"/>
</dbReference>
<reference evidence="4" key="1">
    <citation type="submission" date="2019-09" db="EMBL/GenBank/DDBJ databases">
        <title>Distinct polysaccharide growth profiles of human intestinal Prevotella copri isolates.</title>
        <authorList>
            <person name="Fehlner-Peach H."/>
            <person name="Magnabosco C."/>
            <person name="Raghavan V."/>
            <person name="Scher J.U."/>
            <person name="Tett A."/>
            <person name="Cox L.M."/>
            <person name="Gottsegen C."/>
            <person name="Watters A."/>
            <person name="Wiltshire- Gordon J.D."/>
            <person name="Segata N."/>
            <person name="Bonneau R."/>
            <person name="Littman D.R."/>
        </authorList>
    </citation>
    <scope>NUCLEOTIDE SEQUENCE [LARGE SCALE GENOMIC DNA]</scope>
    <source>
        <strain evidence="4">iP54</strain>
    </source>
</reference>
<proteinExistence type="predicted"/>
<feature type="domain" description="DUF5111" evidence="2">
    <location>
        <begin position="159"/>
        <end position="254"/>
    </location>
</feature>
<evidence type="ECO:0000259" key="2">
    <source>
        <dbReference type="Pfam" id="PF17138"/>
    </source>
</evidence>
<evidence type="ECO:0000259" key="1">
    <source>
        <dbReference type="Pfam" id="PF14292"/>
    </source>
</evidence>
<dbReference type="Proteomes" id="UP000420635">
    <property type="component" value="Unassembled WGS sequence"/>
</dbReference>
<evidence type="ECO:0000313" key="4">
    <source>
        <dbReference type="Proteomes" id="UP000420635"/>
    </source>
</evidence>
<dbReference type="Pfam" id="PF17138">
    <property type="entry name" value="DUF5111"/>
    <property type="match status" value="2"/>
</dbReference>
<evidence type="ECO:0000313" key="3">
    <source>
        <dbReference type="EMBL" id="MQN91070.1"/>
    </source>
</evidence>
<feature type="domain" description="DUF5111" evidence="2">
    <location>
        <begin position="371"/>
        <end position="464"/>
    </location>
</feature>
<dbReference type="AlphaFoldDB" id="A0A646HGA4"/>
<sequence length="467" mass="51391">MKKIFRNLMMLLCALTALVSCDESGDKIYLDGFKASGLMASASDVKLSVDNSKDVVLSLAWQNPTLLSSDETKPAGSGVLKTYLQVSASENFTSEKEYTVTDLSKAFTGADLNAAAKDLGLSPDVSSPLYFRIKSLMGSNLDAAYSNVCQVKVTPYLIDMSYINILNENKEQVLTKLYSPNSDGVYSGYMNASSWFHIWGKENDGTIWGNVGQDGHVYEMDNTESAWNIWFPGQTGIYYTVLDTKAKELKPTYIKSMQLNGEDMTYDAPNYAWTKVITTTADNTPVSIVAKGAEYSKDTGTEDAAAVEKTLNYTLADGKMTDAATAGSVNIAKAGTYTITVKVGEHSQLEYTIVSGDQTTPEPEASNTLCMFSKDANTLLAVMNKVSDGVYTCKYKPTAWEGFMFIYVGANKDDKQTWYGCEPSNDKMFNLSTADDKWNPWFKDDVTGGEVTVTADLNTMTWKYEYE</sequence>
<gene>
    <name evidence="3" type="ORF">F7D59_14730</name>
</gene>
<name>A0A646HGA4_9BACT</name>
<protein>
    <submittedName>
        <fullName evidence="3">DUF5114 domain-containing protein</fullName>
    </submittedName>
</protein>